<dbReference type="OrthoDB" id="8177873at2759"/>
<dbReference type="InterPro" id="IPR027417">
    <property type="entry name" value="P-loop_NTPase"/>
</dbReference>
<reference evidence="1" key="1">
    <citation type="journal article" date="2013" name="Genome Biol.">
        <title>Draft genome of the mountain pine beetle, Dendroctonus ponderosae Hopkins, a major forest pest.</title>
        <authorList>
            <person name="Keeling C.I."/>
            <person name="Yuen M.M."/>
            <person name="Liao N.Y."/>
            <person name="Docking T.R."/>
            <person name="Chan S.K."/>
            <person name="Taylor G.A."/>
            <person name="Palmquist D.L."/>
            <person name="Jackman S.D."/>
            <person name="Nguyen A."/>
            <person name="Li M."/>
            <person name="Henderson H."/>
            <person name="Janes J.K."/>
            <person name="Zhao Y."/>
            <person name="Pandoh P."/>
            <person name="Moore R."/>
            <person name="Sperling F.A."/>
            <person name="Huber D.P."/>
            <person name="Birol I."/>
            <person name="Jones S.J."/>
            <person name="Bohlmann J."/>
        </authorList>
    </citation>
    <scope>NUCLEOTIDE SEQUENCE</scope>
</reference>
<feature type="non-terminal residue" evidence="1">
    <location>
        <position position="237"/>
    </location>
</feature>
<dbReference type="HOGENOM" id="CLU_1173154_0_0_1"/>
<sequence>MDEIDKDLLALLTQEQVKVLTSPICQKGGALVVHGIAGTGKTLLILKKLQLLHQNGQLNEKNRALYVCYWPGIRDLHANIVPKKASDYPVFNEEPPIFWVPRKQNVSQTVCEVIVDLCAAKGIKPSDICVIPFLQNEMLSIEAINLQICQKCVEKAFRPECISDVEYFLTNRKPYEFLFAWALRVKGLEFKVVVMVIDEDQFDYDNVDDRKKVYVICSRCTCMLIVISDDQNRREIA</sequence>
<dbReference type="AlphaFoldDB" id="N6UKX2"/>
<proteinExistence type="predicted"/>
<organism evidence="1">
    <name type="scientific">Dendroctonus ponderosae</name>
    <name type="common">Mountain pine beetle</name>
    <dbReference type="NCBI Taxonomy" id="77166"/>
    <lineage>
        <taxon>Eukaryota</taxon>
        <taxon>Metazoa</taxon>
        <taxon>Ecdysozoa</taxon>
        <taxon>Arthropoda</taxon>
        <taxon>Hexapoda</taxon>
        <taxon>Insecta</taxon>
        <taxon>Pterygota</taxon>
        <taxon>Neoptera</taxon>
        <taxon>Endopterygota</taxon>
        <taxon>Coleoptera</taxon>
        <taxon>Polyphaga</taxon>
        <taxon>Cucujiformia</taxon>
        <taxon>Curculionidae</taxon>
        <taxon>Scolytinae</taxon>
        <taxon>Dendroctonus</taxon>
    </lineage>
</organism>
<dbReference type="EMBL" id="KB740115">
    <property type="protein sequence ID" value="ENN81326.1"/>
    <property type="molecule type" value="Genomic_DNA"/>
</dbReference>
<dbReference type="SUPFAM" id="SSF52540">
    <property type="entry name" value="P-loop containing nucleoside triphosphate hydrolases"/>
    <property type="match status" value="2"/>
</dbReference>
<feature type="non-terminal residue" evidence="1">
    <location>
        <position position="1"/>
    </location>
</feature>
<gene>
    <name evidence="1" type="ORF">YQE_02262</name>
</gene>
<dbReference type="Gene3D" id="3.40.50.300">
    <property type="entry name" value="P-loop containing nucleotide triphosphate hydrolases"/>
    <property type="match status" value="1"/>
</dbReference>
<evidence type="ECO:0000313" key="1">
    <source>
        <dbReference type="EMBL" id="ENN81326.1"/>
    </source>
</evidence>
<accession>N6UKX2</accession>
<name>N6UKX2_DENPD</name>
<protein>
    <submittedName>
        <fullName evidence="1">Uncharacterized protein</fullName>
    </submittedName>
</protein>